<gene>
    <name evidence="1" type="ORF">NP233_g11910</name>
</gene>
<dbReference type="Proteomes" id="UP001213000">
    <property type="component" value="Unassembled WGS sequence"/>
</dbReference>
<evidence type="ECO:0000313" key="2">
    <source>
        <dbReference type="Proteomes" id="UP001213000"/>
    </source>
</evidence>
<proteinExistence type="predicted"/>
<name>A0AAD5VLA8_9AGAR</name>
<sequence>MGMASHPTMLLFVPKSSAASCSSMQNGPPSARPLASNASAFGVKLDLFLVDFERLKRNCDFLSPGHCPGAPLTRTTQLPDTPYAGSSMDAVEFLPLSLSAPLTASQTNLLRRIPLVSPVHLHVLVNSVTHFGTFYGEVPGEQVSALDLFIALRSLSSQPLCYQNAYYQLSETLKSGIRSTFLARNGHKSNAYRLFQQFTSGHQPYGGPTGHDFLLGKQDIWGFESVSLDGHGIVHLA</sequence>
<evidence type="ECO:0000313" key="1">
    <source>
        <dbReference type="EMBL" id="KAJ3556739.1"/>
    </source>
</evidence>
<reference evidence="1" key="1">
    <citation type="submission" date="2022-07" db="EMBL/GenBank/DDBJ databases">
        <title>Genome Sequence of Leucocoprinus birnbaumii.</title>
        <authorList>
            <person name="Buettner E."/>
        </authorList>
    </citation>
    <scope>NUCLEOTIDE SEQUENCE</scope>
    <source>
        <strain evidence="1">VT141</strain>
    </source>
</reference>
<accession>A0AAD5VLA8</accession>
<keyword evidence="2" id="KW-1185">Reference proteome</keyword>
<comment type="caution">
    <text evidence="1">The sequence shown here is derived from an EMBL/GenBank/DDBJ whole genome shotgun (WGS) entry which is preliminary data.</text>
</comment>
<dbReference type="AlphaFoldDB" id="A0AAD5VLA8"/>
<protein>
    <submittedName>
        <fullName evidence="1">Uncharacterized protein</fullName>
    </submittedName>
</protein>
<dbReference type="EMBL" id="JANIEX010001550">
    <property type="protein sequence ID" value="KAJ3556739.1"/>
    <property type="molecule type" value="Genomic_DNA"/>
</dbReference>
<organism evidence="1 2">
    <name type="scientific">Leucocoprinus birnbaumii</name>
    <dbReference type="NCBI Taxonomy" id="56174"/>
    <lineage>
        <taxon>Eukaryota</taxon>
        <taxon>Fungi</taxon>
        <taxon>Dikarya</taxon>
        <taxon>Basidiomycota</taxon>
        <taxon>Agaricomycotina</taxon>
        <taxon>Agaricomycetes</taxon>
        <taxon>Agaricomycetidae</taxon>
        <taxon>Agaricales</taxon>
        <taxon>Agaricineae</taxon>
        <taxon>Agaricaceae</taxon>
        <taxon>Leucocoprinus</taxon>
    </lineage>
</organism>